<evidence type="ECO:0000313" key="12">
    <source>
        <dbReference type="Proteomes" id="UP000481043"/>
    </source>
</evidence>
<dbReference type="PANTHER" id="PTHR37461">
    <property type="entry name" value="ANTI-SIGMA-K FACTOR RSKA"/>
    <property type="match status" value="1"/>
</dbReference>
<evidence type="ECO:0000256" key="6">
    <source>
        <dbReference type="ARBA" id="ARBA00023136"/>
    </source>
</evidence>
<accession>A0A6M0QDG0</accession>
<dbReference type="AlphaFoldDB" id="A0A6M0QDG0"/>
<dbReference type="InterPro" id="IPR018764">
    <property type="entry name" value="RskA_C"/>
</dbReference>
<dbReference type="GO" id="GO:0005886">
    <property type="term" value="C:plasma membrane"/>
    <property type="evidence" value="ECO:0007669"/>
    <property type="project" value="UniProtKB-SubCell"/>
</dbReference>
<evidence type="ECO:0000256" key="7">
    <source>
        <dbReference type="ARBA" id="ARBA00029829"/>
    </source>
</evidence>
<evidence type="ECO:0000256" key="4">
    <source>
        <dbReference type="ARBA" id="ARBA00022692"/>
    </source>
</evidence>
<evidence type="ECO:0000256" key="3">
    <source>
        <dbReference type="ARBA" id="ARBA00022475"/>
    </source>
</evidence>
<proteinExistence type="predicted"/>
<sequence length="256" mass="28364">MMEQVGCNDLIDYFNEGLDDVTKKKFEQHLSLCNSCQEELQELQALTEDLPFLSDPIEPPVEMKKRVLDHVFSQETTTQAPTEKFGASDEPKNTEPLLSVPKQKKNWLTPLLAASLLFSLLGNGYALLNQKESIQQPTAMDGLNLVNKALQLNPTDPATTAKVTAAMIQQDDGVALVIQGEQLQQLEGTEAYQVWLIEGDKKYRAGTFIPNELGEGAVAFPINYQGDHNWEMIAITLEPTPSSEQPLGDIVFSSEL</sequence>
<comment type="subcellular location">
    <subcellularLocation>
        <location evidence="2">Cell membrane</location>
    </subcellularLocation>
    <subcellularLocation>
        <location evidence="1">Membrane</location>
        <topology evidence="1">Single-pass membrane protein</topology>
    </subcellularLocation>
</comment>
<keyword evidence="6" id="KW-0472">Membrane</keyword>
<comment type="caution">
    <text evidence="11">The sequence shown here is derived from an EMBL/GenBank/DDBJ whole genome shotgun (WGS) entry which is preliminary data.</text>
</comment>
<evidence type="ECO:0000259" key="10">
    <source>
        <dbReference type="Pfam" id="PF10099"/>
    </source>
</evidence>
<keyword evidence="4" id="KW-0812">Transmembrane</keyword>
<dbReference type="Gene3D" id="1.10.10.1320">
    <property type="entry name" value="Anti-sigma factor, zinc-finger domain"/>
    <property type="match status" value="1"/>
</dbReference>
<evidence type="ECO:0000313" key="11">
    <source>
        <dbReference type="EMBL" id="NEY73829.1"/>
    </source>
</evidence>
<feature type="region of interest" description="Disordered" evidence="9">
    <location>
        <begin position="76"/>
        <end position="97"/>
    </location>
</feature>
<evidence type="ECO:0000256" key="5">
    <source>
        <dbReference type="ARBA" id="ARBA00022989"/>
    </source>
</evidence>
<keyword evidence="5" id="KW-1133">Transmembrane helix</keyword>
<keyword evidence="12" id="KW-1185">Reference proteome</keyword>
<evidence type="ECO:0000256" key="2">
    <source>
        <dbReference type="ARBA" id="ARBA00004236"/>
    </source>
</evidence>
<dbReference type="Proteomes" id="UP000481043">
    <property type="component" value="Unassembled WGS sequence"/>
</dbReference>
<gene>
    <name evidence="11" type="ORF">G4D63_19110</name>
</gene>
<dbReference type="Pfam" id="PF10099">
    <property type="entry name" value="RskA_C"/>
    <property type="match status" value="1"/>
</dbReference>
<keyword evidence="3" id="KW-1003">Cell membrane</keyword>
<reference evidence="11 12" key="1">
    <citation type="submission" date="2020-02" db="EMBL/GenBank/DDBJ databases">
        <title>Bacillus aquiflavi sp. nov., isolated from yellow water of strong flavor Chinese baijiu in Yibin region of China.</title>
        <authorList>
            <person name="Xie J."/>
        </authorList>
    </citation>
    <scope>NUCLEOTIDE SEQUENCE [LARGE SCALE GENOMIC DNA]</scope>
    <source>
        <strain evidence="11 12">SA4</strain>
    </source>
</reference>
<evidence type="ECO:0000256" key="8">
    <source>
        <dbReference type="ARBA" id="ARBA00030803"/>
    </source>
</evidence>
<dbReference type="InterPro" id="IPR051474">
    <property type="entry name" value="Anti-sigma-K/W_factor"/>
</dbReference>
<dbReference type="GO" id="GO:0006417">
    <property type="term" value="P:regulation of translation"/>
    <property type="evidence" value="ECO:0007669"/>
    <property type="project" value="TreeGrafter"/>
</dbReference>
<feature type="domain" description="Anti-sigma K factor RskA C-terminal" evidence="10">
    <location>
        <begin position="112"/>
        <end position="247"/>
    </location>
</feature>
<dbReference type="PANTHER" id="PTHR37461:SF1">
    <property type="entry name" value="ANTI-SIGMA-K FACTOR RSKA"/>
    <property type="match status" value="1"/>
</dbReference>
<dbReference type="InterPro" id="IPR041916">
    <property type="entry name" value="Anti_sigma_zinc_sf"/>
</dbReference>
<dbReference type="GO" id="GO:0016989">
    <property type="term" value="F:sigma factor antagonist activity"/>
    <property type="evidence" value="ECO:0007669"/>
    <property type="project" value="TreeGrafter"/>
</dbReference>
<evidence type="ECO:0000256" key="9">
    <source>
        <dbReference type="SAM" id="MobiDB-lite"/>
    </source>
</evidence>
<evidence type="ECO:0000256" key="1">
    <source>
        <dbReference type="ARBA" id="ARBA00004167"/>
    </source>
</evidence>
<protein>
    <recommendedName>
        <fullName evidence="8">Regulator of SigK</fullName>
    </recommendedName>
    <alternativeName>
        <fullName evidence="7">Sigma-K anti-sigma factor RskA</fullName>
    </alternativeName>
</protein>
<organism evidence="11 12">
    <name type="scientific">Bacillus mesophilus</name>
    <dbReference type="NCBI Taxonomy" id="1808955"/>
    <lineage>
        <taxon>Bacteria</taxon>
        <taxon>Bacillati</taxon>
        <taxon>Bacillota</taxon>
        <taxon>Bacilli</taxon>
        <taxon>Bacillales</taxon>
        <taxon>Bacillaceae</taxon>
        <taxon>Bacillus</taxon>
    </lineage>
</organism>
<dbReference type="EMBL" id="JAAIWM010000009">
    <property type="protein sequence ID" value="NEY73829.1"/>
    <property type="molecule type" value="Genomic_DNA"/>
</dbReference>
<name>A0A6M0QDG0_9BACI</name>